<evidence type="ECO:0000313" key="2">
    <source>
        <dbReference type="EMBL" id="GER69695.1"/>
    </source>
</evidence>
<dbReference type="PROSITE" id="PS51273">
    <property type="entry name" value="GATASE_TYPE_1"/>
    <property type="match status" value="1"/>
</dbReference>
<dbReference type="EMBL" id="BKZQ01000009">
    <property type="protein sequence ID" value="GER69695.1"/>
    <property type="molecule type" value="Genomic_DNA"/>
</dbReference>
<reference evidence="2 3" key="1">
    <citation type="submission" date="2019-09" db="EMBL/GenBank/DDBJ databases">
        <title>Draft genome sequence of Bacillus sp. JC-7.</title>
        <authorList>
            <person name="Tanaka N."/>
            <person name="Shiwa Y."/>
            <person name="Fujita N."/>
            <person name="Tanasupawat S."/>
        </authorList>
    </citation>
    <scope>NUCLEOTIDE SEQUENCE [LARGE SCALE GENOMIC DNA]</scope>
    <source>
        <strain evidence="2 3">JC-7</strain>
    </source>
</reference>
<dbReference type="InterPro" id="IPR017926">
    <property type="entry name" value="GATASE"/>
</dbReference>
<gene>
    <name evidence="2" type="ORF">BpJC7_09980</name>
</gene>
<name>A0A5J4JGD4_9BACI</name>
<keyword evidence="3" id="KW-1185">Reference proteome</keyword>
<dbReference type="Proteomes" id="UP000391919">
    <property type="component" value="Unassembled WGS sequence"/>
</dbReference>
<evidence type="ECO:0000313" key="3">
    <source>
        <dbReference type="Proteomes" id="UP000391919"/>
    </source>
</evidence>
<comment type="caution">
    <text evidence="2">The sequence shown here is derived from an EMBL/GenBank/DDBJ whole genome shotgun (WGS) entry which is preliminary data.</text>
</comment>
<protein>
    <recommendedName>
        <fullName evidence="1">Glutamine amidotransferase domain-containing protein</fullName>
    </recommendedName>
</protein>
<dbReference type="AlphaFoldDB" id="A0A5J4JGD4"/>
<dbReference type="SUPFAM" id="SSF52317">
    <property type="entry name" value="Class I glutamine amidotransferase-like"/>
    <property type="match status" value="1"/>
</dbReference>
<evidence type="ECO:0000259" key="1">
    <source>
        <dbReference type="Pfam" id="PF00117"/>
    </source>
</evidence>
<accession>A0A5J4JGD4</accession>
<dbReference type="RefSeq" id="WP_151679601.1">
    <property type="nucleotide sequence ID" value="NZ_BKZP01000015.1"/>
</dbReference>
<sequence>MCVIMGEYMNIYEEEAFPWLNAKCRKNFYPRNDPLGEKVLGICLGAQLIADCLGEVVRKNKYRNGNRLVSRPFY</sequence>
<dbReference type="InterPro" id="IPR029062">
    <property type="entry name" value="Class_I_gatase-like"/>
</dbReference>
<dbReference type="Pfam" id="PF00117">
    <property type="entry name" value="GATase"/>
    <property type="match status" value="1"/>
</dbReference>
<feature type="domain" description="Glutamine amidotransferase" evidence="1">
    <location>
        <begin position="39"/>
        <end position="63"/>
    </location>
</feature>
<proteinExistence type="predicted"/>
<dbReference type="Gene3D" id="3.40.50.880">
    <property type="match status" value="1"/>
</dbReference>
<organism evidence="2 3">
    <name type="scientific">Weizmannia acidilactici</name>
    <dbReference type="NCBI Taxonomy" id="2607726"/>
    <lineage>
        <taxon>Bacteria</taxon>
        <taxon>Bacillati</taxon>
        <taxon>Bacillota</taxon>
        <taxon>Bacilli</taxon>
        <taxon>Bacillales</taxon>
        <taxon>Bacillaceae</taxon>
        <taxon>Heyndrickxia</taxon>
    </lineage>
</organism>